<evidence type="ECO:0000256" key="16">
    <source>
        <dbReference type="SAM" id="Phobius"/>
    </source>
</evidence>
<evidence type="ECO:0000256" key="2">
    <source>
        <dbReference type="ARBA" id="ARBA00004127"/>
    </source>
</evidence>
<keyword evidence="10" id="KW-0443">Lipid metabolism</keyword>
<evidence type="ECO:0000256" key="11">
    <source>
        <dbReference type="ARBA" id="ARBA00023136"/>
    </source>
</evidence>
<evidence type="ECO:0000256" key="8">
    <source>
        <dbReference type="ARBA" id="ARBA00022692"/>
    </source>
</evidence>
<dbReference type="InterPro" id="IPR048254">
    <property type="entry name" value="CDP_ALCOHOL_P_TRANSF_CS"/>
</dbReference>
<evidence type="ECO:0000256" key="10">
    <source>
        <dbReference type="ARBA" id="ARBA00023098"/>
    </source>
</evidence>
<comment type="catalytic activity">
    <reaction evidence="1">
        <text>a CDP-1,2-diacyl-sn-glycerol + L-serine = a 1,2-diacyl-sn-glycero-3-phospho-L-serine + CMP + H(+)</text>
        <dbReference type="Rhea" id="RHEA:16913"/>
        <dbReference type="ChEBI" id="CHEBI:15378"/>
        <dbReference type="ChEBI" id="CHEBI:33384"/>
        <dbReference type="ChEBI" id="CHEBI:57262"/>
        <dbReference type="ChEBI" id="CHEBI:58332"/>
        <dbReference type="ChEBI" id="CHEBI:60377"/>
        <dbReference type="EC" id="2.7.8.8"/>
    </reaction>
</comment>
<dbReference type="AlphaFoldDB" id="A0A6B2M0P5"/>
<dbReference type="Pfam" id="PF01066">
    <property type="entry name" value="CDP-OH_P_transf"/>
    <property type="match status" value="1"/>
</dbReference>
<keyword evidence="12" id="KW-0594">Phospholipid biosynthesis</keyword>
<dbReference type="GO" id="GO:0008654">
    <property type="term" value="P:phospholipid biosynthetic process"/>
    <property type="evidence" value="ECO:0007669"/>
    <property type="project" value="UniProtKB-KW"/>
</dbReference>
<keyword evidence="18" id="KW-1185">Reference proteome</keyword>
<feature type="transmembrane region" description="Helical" evidence="16">
    <location>
        <begin position="150"/>
        <end position="169"/>
    </location>
</feature>
<dbReference type="NCBIfam" id="TIGR00473">
    <property type="entry name" value="pssA"/>
    <property type="match status" value="1"/>
</dbReference>
<dbReference type="PANTHER" id="PTHR14269:SF61">
    <property type="entry name" value="CDP-DIACYLGLYCEROL--SERINE O-PHOSPHATIDYLTRANSFERASE"/>
    <property type="match status" value="1"/>
</dbReference>
<feature type="transmembrane region" description="Helical" evidence="16">
    <location>
        <begin position="112"/>
        <end position="129"/>
    </location>
</feature>
<dbReference type="InterPro" id="IPR050324">
    <property type="entry name" value="CDP-alcohol_PTase-I"/>
</dbReference>
<evidence type="ECO:0000256" key="13">
    <source>
        <dbReference type="ARBA" id="ARBA00023264"/>
    </source>
</evidence>
<feature type="transmembrane region" description="Helical" evidence="16">
    <location>
        <begin position="215"/>
        <end position="243"/>
    </location>
</feature>
<comment type="similarity">
    <text evidence="3 15">Belongs to the CDP-alcohol phosphatidyltransferase class-I family.</text>
</comment>
<keyword evidence="7 15" id="KW-0808">Transferase</keyword>
<feature type="transmembrane region" description="Helical" evidence="16">
    <location>
        <begin position="81"/>
        <end position="100"/>
    </location>
</feature>
<comment type="caution">
    <text evidence="17">The sequence shown here is derived from an EMBL/GenBank/DDBJ whole genome shotgun (WGS) entry which is preliminary data.</text>
</comment>
<evidence type="ECO:0000313" key="17">
    <source>
        <dbReference type="EMBL" id="NDV62293.1"/>
    </source>
</evidence>
<reference evidence="17 18" key="1">
    <citation type="submission" date="2020-02" db="EMBL/GenBank/DDBJ databases">
        <title>Albibacoteraceae fam. nov., the first described family within the subdivision 4 Verrucomicrobia.</title>
        <authorList>
            <person name="Xi F."/>
        </authorList>
    </citation>
    <scope>NUCLEOTIDE SEQUENCE [LARGE SCALE GENOMIC DNA]</scope>
    <source>
        <strain evidence="17 18">CK1056</strain>
    </source>
</reference>
<evidence type="ECO:0000256" key="5">
    <source>
        <dbReference type="ARBA" id="ARBA00017171"/>
    </source>
</evidence>
<proteinExistence type="inferred from homology"/>
<evidence type="ECO:0000256" key="9">
    <source>
        <dbReference type="ARBA" id="ARBA00022989"/>
    </source>
</evidence>
<evidence type="ECO:0000256" key="6">
    <source>
        <dbReference type="ARBA" id="ARBA00022516"/>
    </source>
</evidence>
<accession>A0A6B2M0P5</accession>
<dbReference type="InterPro" id="IPR004533">
    <property type="entry name" value="CDP-diaglyc--ser_O-PTrfase"/>
</dbReference>
<sequence length="261" mass="28805">MTAGNLFCGFVAIIRCIQAKFASTTEGLNADFIETIARTPSQLYEQAVWFILAAVVFDMLDGRMARMTQKESLFGKEFDSLADVVSFGVAPALLVFFVLLTPTADFPLVRTIGGLVGFFYLLCAAVRLARYNVITTPLLPQAEAFPKDDFLGLPVPAAAGMVSSIVLVLNRFDLPAGALFLPILMILIAVLMVSNIHYPSLKTLGTHSRIDFRGFILLLLVFTGIFLFHFLGVAILFLGYIFFGLIRHFRRGRPERVKSTP</sequence>
<dbReference type="Gene3D" id="1.20.120.1760">
    <property type="match status" value="1"/>
</dbReference>
<gene>
    <name evidence="17" type="primary">pssA</name>
    <name evidence="17" type="ORF">G0Q06_07525</name>
</gene>
<organism evidence="17 18">
    <name type="scientific">Oceanipulchritudo coccoides</name>
    <dbReference type="NCBI Taxonomy" id="2706888"/>
    <lineage>
        <taxon>Bacteria</taxon>
        <taxon>Pseudomonadati</taxon>
        <taxon>Verrucomicrobiota</taxon>
        <taxon>Opitutia</taxon>
        <taxon>Puniceicoccales</taxon>
        <taxon>Oceanipulchritudinaceae</taxon>
        <taxon>Oceanipulchritudo</taxon>
    </lineage>
</organism>
<dbReference type="InterPro" id="IPR000462">
    <property type="entry name" value="CDP-OH_P_trans"/>
</dbReference>
<protein>
    <recommendedName>
        <fullName evidence="5">CDP-diacylglycerol--serine O-phosphatidyltransferase</fullName>
        <ecNumber evidence="4">2.7.8.8</ecNumber>
    </recommendedName>
    <alternativeName>
        <fullName evidence="14">Phosphatidylserine synthase</fullName>
    </alternativeName>
</protein>
<evidence type="ECO:0000256" key="14">
    <source>
        <dbReference type="ARBA" id="ARBA00032361"/>
    </source>
</evidence>
<dbReference type="EC" id="2.7.8.8" evidence="4"/>
<keyword evidence="9 16" id="KW-1133">Transmembrane helix</keyword>
<evidence type="ECO:0000256" key="1">
    <source>
        <dbReference type="ARBA" id="ARBA00000287"/>
    </source>
</evidence>
<keyword evidence="8 16" id="KW-0812">Transmembrane</keyword>
<dbReference type="GO" id="GO:0012505">
    <property type="term" value="C:endomembrane system"/>
    <property type="evidence" value="ECO:0007669"/>
    <property type="project" value="UniProtKB-SubCell"/>
</dbReference>
<dbReference type="GO" id="GO:0003882">
    <property type="term" value="F:CDP-diacylglycerol-serine O-phosphatidyltransferase activity"/>
    <property type="evidence" value="ECO:0007669"/>
    <property type="project" value="UniProtKB-EC"/>
</dbReference>
<evidence type="ECO:0000256" key="7">
    <source>
        <dbReference type="ARBA" id="ARBA00022679"/>
    </source>
</evidence>
<evidence type="ECO:0000313" key="18">
    <source>
        <dbReference type="Proteomes" id="UP000478417"/>
    </source>
</evidence>
<keyword evidence="6" id="KW-0444">Lipid biosynthesis</keyword>
<evidence type="ECO:0000256" key="12">
    <source>
        <dbReference type="ARBA" id="ARBA00023209"/>
    </source>
</evidence>
<dbReference type="InterPro" id="IPR043130">
    <property type="entry name" value="CDP-OH_PTrfase_TM_dom"/>
</dbReference>
<dbReference type="GO" id="GO:0016020">
    <property type="term" value="C:membrane"/>
    <property type="evidence" value="ECO:0007669"/>
    <property type="project" value="InterPro"/>
</dbReference>
<dbReference type="EMBL" id="JAAGNX010000002">
    <property type="protein sequence ID" value="NDV62293.1"/>
    <property type="molecule type" value="Genomic_DNA"/>
</dbReference>
<keyword evidence="11 16" id="KW-0472">Membrane</keyword>
<name>A0A6B2M0P5_9BACT</name>
<feature type="transmembrane region" description="Helical" evidence="16">
    <location>
        <begin position="175"/>
        <end position="194"/>
    </location>
</feature>
<evidence type="ECO:0000256" key="15">
    <source>
        <dbReference type="RuleBase" id="RU003750"/>
    </source>
</evidence>
<evidence type="ECO:0000256" key="4">
    <source>
        <dbReference type="ARBA" id="ARBA00013174"/>
    </source>
</evidence>
<comment type="subcellular location">
    <subcellularLocation>
        <location evidence="2">Endomembrane system</location>
        <topology evidence="2">Multi-pass membrane protein</topology>
    </subcellularLocation>
</comment>
<dbReference type="PANTHER" id="PTHR14269">
    <property type="entry name" value="CDP-DIACYLGLYCEROL--GLYCEROL-3-PHOSPHATE 3-PHOSPHATIDYLTRANSFERASE-RELATED"/>
    <property type="match status" value="1"/>
</dbReference>
<dbReference type="Proteomes" id="UP000478417">
    <property type="component" value="Unassembled WGS sequence"/>
</dbReference>
<dbReference type="PROSITE" id="PS00379">
    <property type="entry name" value="CDP_ALCOHOL_P_TRANSF"/>
    <property type="match status" value="1"/>
</dbReference>
<keyword evidence="13" id="KW-1208">Phospholipid metabolism</keyword>
<evidence type="ECO:0000256" key="3">
    <source>
        <dbReference type="ARBA" id="ARBA00010441"/>
    </source>
</evidence>